<feature type="transmembrane region" description="Helical" evidence="6">
    <location>
        <begin position="295"/>
        <end position="321"/>
    </location>
</feature>
<feature type="transmembrane region" description="Helical" evidence="6">
    <location>
        <begin position="532"/>
        <end position="553"/>
    </location>
</feature>
<name>A0A8J2BQ18_9BACT</name>
<protein>
    <submittedName>
        <fullName evidence="9">NADH quinone-oxidoreductase subunit L</fullName>
        <ecNumber evidence="9">1.6.5.11</ecNumber>
    </submittedName>
</protein>
<gene>
    <name evidence="9" type="primary">nuoL</name>
    <name evidence="9" type="ORF">MPNT_40026</name>
</gene>
<dbReference type="Gene3D" id="1.20.5.2700">
    <property type="match status" value="1"/>
</dbReference>
<dbReference type="EC" id="1.6.5.11" evidence="9"/>
<dbReference type="PANTHER" id="PTHR42829">
    <property type="entry name" value="NADH-UBIQUINONE OXIDOREDUCTASE CHAIN 5"/>
    <property type="match status" value="1"/>
</dbReference>
<evidence type="ECO:0000256" key="5">
    <source>
        <dbReference type="RuleBase" id="RU000320"/>
    </source>
</evidence>
<comment type="subcellular location">
    <subcellularLocation>
        <location evidence="1">Endomembrane system</location>
        <topology evidence="1">Multi-pass membrane protein</topology>
    </subcellularLocation>
    <subcellularLocation>
        <location evidence="5">Membrane</location>
        <topology evidence="5">Multi-pass membrane protein</topology>
    </subcellularLocation>
</comment>
<dbReference type="InterPro" id="IPR001750">
    <property type="entry name" value="ND/Mrp_TM"/>
</dbReference>
<dbReference type="AlphaFoldDB" id="A0A8J2BQ18"/>
<dbReference type="PANTHER" id="PTHR42829:SF2">
    <property type="entry name" value="NADH-UBIQUINONE OXIDOREDUCTASE CHAIN 5"/>
    <property type="match status" value="1"/>
</dbReference>
<dbReference type="EMBL" id="CAJNOB010000034">
    <property type="protein sequence ID" value="CAF0700766.1"/>
    <property type="molecule type" value="Genomic_DNA"/>
</dbReference>
<feature type="domain" description="NADH:quinone oxidoreductase/Mrp antiporter transmembrane" evidence="7">
    <location>
        <begin position="125"/>
        <end position="412"/>
    </location>
</feature>
<dbReference type="GO" id="GO:0015990">
    <property type="term" value="P:electron transport coupled proton transport"/>
    <property type="evidence" value="ECO:0007669"/>
    <property type="project" value="TreeGrafter"/>
</dbReference>
<feature type="transmembrane region" description="Helical" evidence="6">
    <location>
        <begin position="79"/>
        <end position="96"/>
    </location>
</feature>
<evidence type="ECO:0000259" key="8">
    <source>
        <dbReference type="Pfam" id="PF00662"/>
    </source>
</evidence>
<feature type="domain" description="NADH-Ubiquinone oxidoreductase (complex I) chain 5 N-terminal" evidence="8">
    <location>
        <begin position="59"/>
        <end position="109"/>
    </location>
</feature>
<evidence type="ECO:0000256" key="6">
    <source>
        <dbReference type="SAM" id="Phobius"/>
    </source>
</evidence>
<sequence length="592" mass="64748">MSAWLLLIAPLLAALLVLVLFAPYRYWASWLCIGAAGISTLIALGIFFGWVNAPSPWPWFEFGELVVPIGMRLDTLSKLMLVVVTTVALLIEIYSLGYMAHDPGQGRFFGMLSFFLFSMLGIVVADNFLQMYIFWELVGLASYLLIGFWFERPSAAEAAKKAFIVNRIGDFGFIAGILSYWAITGSLSFDVEVAHRLASHPLAWLVTLLLFCGCVGKSAQVPLHVWLPDAMEGPTPVSALIHAATMVAAGVYMLCRAFAVFQASPQALEVIAWTGGTTALFAGLLGVAQNDIKRILAYSTMSQLGLMVMGVGCGSPGAAMFHLTTHAFFKALLFLGAGSVLVALHHREQNIWRMGALYRYMPQTFACFLVGALALTGVPGVSGFYSKETLLRAAWSRSLPLFAVGLATTFLTALYMTRLVIVSFLGEPRSEIVSQAKESPLVMGVPLLLLSLASIGSGYRWVGIPEYLGVASEHTSFAVPLLSLLVVGLGFATGCTLYLNRSSEPLHMRLLEARFYVDELYDRVIVWAQDRLAWLLSWLDQWLIGFGVVRGIAFVVSLGGEILRLVQVGNVRFYAFVFSLGAALFFLWFLGK</sequence>
<evidence type="ECO:0000256" key="2">
    <source>
        <dbReference type="ARBA" id="ARBA00022692"/>
    </source>
</evidence>
<dbReference type="Proteomes" id="UP000663859">
    <property type="component" value="Unassembled WGS sequence"/>
</dbReference>
<evidence type="ECO:0000256" key="3">
    <source>
        <dbReference type="ARBA" id="ARBA00022989"/>
    </source>
</evidence>
<feature type="transmembrane region" description="Helical" evidence="6">
    <location>
        <begin position="239"/>
        <end position="264"/>
    </location>
</feature>
<evidence type="ECO:0000256" key="1">
    <source>
        <dbReference type="ARBA" id="ARBA00004127"/>
    </source>
</evidence>
<dbReference type="NCBIfam" id="TIGR01974">
    <property type="entry name" value="NDH_I_L"/>
    <property type="match status" value="1"/>
</dbReference>
<dbReference type="Pfam" id="PF00361">
    <property type="entry name" value="Proton_antipo_M"/>
    <property type="match status" value="1"/>
</dbReference>
<reference evidence="9" key="1">
    <citation type="submission" date="2021-02" db="EMBL/GenBank/DDBJ databases">
        <authorList>
            <person name="Cremers G."/>
            <person name="Picone N."/>
        </authorList>
    </citation>
    <scope>NUCLEOTIDE SEQUENCE</scope>
    <source>
        <strain evidence="9">PQ17</strain>
    </source>
</reference>
<feature type="transmembrane region" description="Helical" evidence="6">
    <location>
        <begin position="441"/>
        <end position="462"/>
    </location>
</feature>
<dbReference type="PRINTS" id="PR01435">
    <property type="entry name" value="NPOXDRDTASE5"/>
</dbReference>
<accession>A0A8J2BQ18</accession>
<feature type="transmembrane region" description="Helical" evidence="6">
    <location>
        <begin position="162"/>
        <end position="183"/>
    </location>
</feature>
<feature type="transmembrane region" description="Helical" evidence="6">
    <location>
        <begin position="398"/>
        <end position="421"/>
    </location>
</feature>
<feature type="transmembrane region" description="Helical" evidence="6">
    <location>
        <begin position="31"/>
        <end position="51"/>
    </location>
</feature>
<dbReference type="InterPro" id="IPR018393">
    <property type="entry name" value="NADHpl_OxRdtase_5_subgr"/>
</dbReference>
<dbReference type="GO" id="GO:0016020">
    <property type="term" value="C:membrane"/>
    <property type="evidence" value="ECO:0007669"/>
    <property type="project" value="UniProtKB-SubCell"/>
</dbReference>
<keyword evidence="10" id="KW-1185">Reference proteome</keyword>
<feature type="transmembrane region" description="Helical" evidence="6">
    <location>
        <begin position="131"/>
        <end position="150"/>
    </location>
</feature>
<dbReference type="GO" id="GO:0003954">
    <property type="term" value="F:NADH dehydrogenase activity"/>
    <property type="evidence" value="ECO:0007669"/>
    <property type="project" value="TreeGrafter"/>
</dbReference>
<dbReference type="RefSeq" id="WP_174582172.1">
    <property type="nucleotide sequence ID" value="NZ_CAJNOB010000034.1"/>
</dbReference>
<dbReference type="InterPro" id="IPR003945">
    <property type="entry name" value="NU5C-like"/>
</dbReference>
<evidence type="ECO:0000256" key="4">
    <source>
        <dbReference type="ARBA" id="ARBA00023136"/>
    </source>
</evidence>
<feature type="transmembrane region" description="Helical" evidence="6">
    <location>
        <begin position="365"/>
        <end position="386"/>
    </location>
</feature>
<feature type="transmembrane region" description="Helical" evidence="6">
    <location>
        <begin position="477"/>
        <end position="499"/>
    </location>
</feature>
<proteinExistence type="predicted"/>
<keyword evidence="4 6" id="KW-0472">Membrane</keyword>
<feature type="transmembrane region" description="Helical" evidence="6">
    <location>
        <begin position="327"/>
        <end position="344"/>
    </location>
</feature>
<dbReference type="GO" id="GO:0042773">
    <property type="term" value="P:ATP synthesis coupled electron transport"/>
    <property type="evidence" value="ECO:0007669"/>
    <property type="project" value="InterPro"/>
</dbReference>
<feature type="transmembrane region" description="Helical" evidence="6">
    <location>
        <begin position="6"/>
        <end position="24"/>
    </location>
</feature>
<evidence type="ECO:0000313" key="9">
    <source>
        <dbReference type="EMBL" id="CAF0700766.1"/>
    </source>
</evidence>
<dbReference type="Pfam" id="PF00662">
    <property type="entry name" value="Proton_antipo_N"/>
    <property type="match status" value="1"/>
</dbReference>
<feature type="transmembrane region" description="Helical" evidence="6">
    <location>
        <begin position="203"/>
        <end position="227"/>
    </location>
</feature>
<organism evidence="9 10">
    <name type="scientific">Candidatus Methylacidithermus pantelleriae</name>
    <dbReference type="NCBI Taxonomy" id="2744239"/>
    <lineage>
        <taxon>Bacteria</taxon>
        <taxon>Pseudomonadati</taxon>
        <taxon>Verrucomicrobiota</taxon>
        <taxon>Methylacidiphilae</taxon>
        <taxon>Methylacidiphilales</taxon>
        <taxon>Methylacidiphilaceae</taxon>
        <taxon>Candidatus Methylacidithermus</taxon>
    </lineage>
</organism>
<keyword evidence="2 5" id="KW-0812">Transmembrane</keyword>
<feature type="transmembrane region" description="Helical" evidence="6">
    <location>
        <begin position="270"/>
        <end position="288"/>
    </location>
</feature>
<comment type="caution">
    <text evidence="9">The sequence shown here is derived from an EMBL/GenBank/DDBJ whole genome shotgun (WGS) entry which is preliminary data.</text>
</comment>
<dbReference type="InterPro" id="IPR001516">
    <property type="entry name" value="Proton_antipo_N"/>
</dbReference>
<keyword evidence="9" id="KW-0560">Oxidoreductase</keyword>
<keyword evidence="3 6" id="KW-1133">Transmembrane helix</keyword>
<feature type="transmembrane region" description="Helical" evidence="6">
    <location>
        <begin position="108"/>
        <end position="125"/>
    </location>
</feature>
<dbReference type="GO" id="GO:0012505">
    <property type="term" value="C:endomembrane system"/>
    <property type="evidence" value="ECO:0007669"/>
    <property type="project" value="UniProtKB-SubCell"/>
</dbReference>
<dbReference type="PRINTS" id="PR01434">
    <property type="entry name" value="NADHDHGNASE5"/>
</dbReference>
<feature type="transmembrane region" description="Helical" evidence="6">
    <location>
        <begin position="573"/>
        <end position="591"/>
    </location>
</feature>
<dbReference type="GO" id="GO:0008137">
    <property type="term" value="F:NADH dehydrogenase (ubiquinone) activity"/>
    <property type="evidence" value="ECO:0007669"/>
    <property type="project" value="InterPro"/>
</dbReference>
<dbReference type="NCBIfam" id="NF005141">
    <property type="entry name" value="PRK06590.1"/>
    <property type="match status" value="1"/>
</dbReference>
<evidence type="ECO:0000259" key="7">
    <source>
        <dbReference type="Pfam" id="PF00361"/>
    </source>
</evidence>
<evidence type="ECO:0000313" key="10">
    <source>
        <dbReference type="Proteomes" id="UP000663859"/>
    </source>
</evidence>